<comment type="caution">
    <text evidence="1">The sequence shown here is derived from an EMBL/GenBank/DDBJ whole genome shotgun (WGS) entry which is preliminary data.</text>
</comment>
<name>A0ABS5GTN6_9GAMM</name>
<accession>A0ABS5GTN6</accession>
<dbReference type="EMBL" id="JAGRZL010000046">
    <property type="protein sequence ID" value="MBR7630511.1"/>
    <property type="molecule type" value="Genomic_DNA"/>
</dbReference>
<evidence type="ECO:0000313" key="2">
    <source>
        <dbReference type="Proteomes" id="UP000675653"/>
    </source>
</evidence>
<evidence type="ECO:0000313" key="1">
    <source>
        <dbReference type="EMBL" id="MBR7630511.1"/>
    </source>
</evidence>
<sequence>MLTCPPSGPFNLMGAMGYETAFSQQRAKLRDAPMEIAEVATECETAGRRGAYPLIDAVGLTHLELAADQRSHFIEAARR</sequence>
<dbReference type="Proteomes" id="UP000675653">
    <property type="component" value="Unassembled WGS sequence"/>
</dbReference>
<organism evidence="1 2">
    <name type="scientific">Aeromonas popoffii</name>
    <dbReference type="NCBI Taxonomy" id="70856"/>
    <lineage>
        <taxon>Bacteria</taxon>
        <taxon>Pseudomonadati</taxon>
        <taxon>Pseudomonadota</taxon>
        <taxon>Gammaproteobacteria</taxon>
        <taxon>Aeromonadales</taxon>
        <taxon>Aeromonadaceae</taxon>
        <taxon>Aeromonas</taxon>
    </lineage>
</organism>
<proteinExistence type="predicted"/>
<dbReference type="RefSeq" id="WP_212514223.1">
    <property type="nucleotide sequence ID" value="NZ_CAWQDX010000070.1"/>
</dbReference>
<protein>
    <submittedName>
        <fullName evidence="1">Uncharacterized protein</fullName>
    </submittedName>
</protein>
<reference evidence="1 2" key="1">
    <citation type="submission" date="2021-04" db="EMBL/GenBank/DDBJ databases">
        <title>Draft Genome of Aeromonas popoffii ID682, isolated from a natural water source in Idaho.</title>
        <authorList>
            <person name="Testerman T."/>
            <person name="Graf J."/>
        </authorList>
    </citation>
    <scope>NUCLEOTIDE SEQUENCE [LARGE SCALE GENOMIC DNA]</scope>
    <source>
        <strain evidence="1 2">ID682</strain>
    </source>
</reference>
<gene>
    <name evidence="1" type="ORF">KAT72_16140</name>
</gene>
<keyword evidence="2" id="KW-1185">Reference proteome</keyword>